<dbReference type="InterPro" id="IPR000905">
    <property type="entry name" value="Gcp-like_dom"/>
</dbReference>
<accession>A0A1V3NQR7</accession>
<dbReference type="CDD" id="cd24032">
    <property type="entry name" value="ASKHA_NBD_TsaB"/>
    <property type="match status" value="1"/>
</dbReference>
<protein>
    <submittedName>
        <fullName evidence="3">tRNA (Adenosine(37)-N6)-threonylcarbamoyltransferase complex dimerization subunit type 1 TsaB</fullName>
    </submittedName>
</protein>
<dbReference type="GO" id="GO:0002949">
    <property type="term" value="P:tRNA threonylcarbamoyladenosine modification"/>
    <property type="evidence" value="ECO:0007669"/>
    <property type="project" value="InterPro"/>
</dbReference>
<dbReference type="Proteomes" id="UP000422837">
    <property type="component" value="Chromosome"/>
</dbReference>
<dbReference type="PANTHER" id="PTHR11735:SF11">
    <property type="entry name" value="TRNA THREONYLCARBAMOYLADENOSINE BIOSYNTHESIS PROTEIN TSAB"/>
    <property type="match status" value="1"/>
</dbReference>
<reference evidence="2 5" key="2">
    <citation type="submission" date="2019-11" db="EMBL/GenBank/DDBJ databases">
        <title>Detection and genome characteristic of a blood enterococcus casselifavus isolate from Zhengzhou,china.</title>
        <authorList>
            <person name="Wen P."/>
        </authorList>
    </citation>
    <scope>NUCLEOTIDE SEQUENCE [LARGE SCALE GENOMIC DNA]</scope>
    <source>
        <strain evidence="2 5">EC291</strain>
    </source>
</reference>
<reference evidence="3 4" key="1">
    <citation type="submission" date="2018-08" db="EMBL/GenBank/DDBJ databases">
        <title>A genome reference for cultivated species of the human gut microbiota.</title>
        <authorList>
            <person name="Zou Y."/>
            <person name="Xue W."/>
            <person name="Luo G."/>
        </authorList>
    </citation>
    <scope>NUCLEOTIDE SEQUENCE [LARGE SCALE GENOMIC DNA]</scope>
    <source>
        <strain evidence="3 4">AF48-16</strain>
    </source>
</reference>
<dbReference type="AlphaFoldDB" id="A0A1V3NQR7"/>
<evidence type="ECO:0000313" key="4">
    <source>
        <dbReference type="Proteomes" id="UP000286288"/>
    </source>
</evidence>
<dbReference type="Gene3D" id="3.30.420.40">
    <property type="match status" value="2"/>
</dbReference>
<dbReference type="RefSeq" id="WP_010749312.1">
    <property type="nucleotide sequence ID" value="NZ_CP046123.1"/>
</dbReference>
<proteinExistence type="predicted"/>
<dbReference type="GO" id="GO:0005829">
    <property type="term" value="C:cytosol"/>
    <property type="evidence" value="ECO:0007669"/>
    <property type="project" value="TreeGrafter"/>
</dbReference>
<dbReference type="EMBL" id="CP046123">
    <property type="protein sequence ID" value="QGN30177.1"/>
    <property type="molecule type" value="Genomic_DNA"/>
</dbReference>
<sequence length="241" mass="25911">MKTLAIDTSNQTLAVAVVDGQEVLGQSQTMAIKNHSTALMPAIDGLMQAVGMAPKELEQIVVAKGPGSYTGLRIGVTTAKTLAQTLNIPLIGVSSLKAVAANCVGVSQVIVPLFDARRQNVYAGAYQWHNGTLETRIKDQHISLSELLTQLKAVDGQEVLFVGADTIKFKDMIEAELPTAHINQVSLWNYPNGVVLAAIAKEEAPVASIHDFVPDYLKLVEAEEKWLASHEPGVDAYVEKI</sequence>
<evidence type="ECO:0000313" key="3">
    <source>
        <dbReference type="EMBL" id="RHK06535.1"/>
    </source>
</evidence>
<evidence type="ECO:0000313" key="5">
    <source>
        <dbReference type="Proteomes" id="UP000422837"/>
    </source>
</evidence>
<dbReference type="GO" id="GO:0016740">
    <property type="term" value="F:transferase activity"/>
    <property type="evidence" value="ECO:0007669"/>
    <property type="project" value="UniProtKB-KW"/>
</dbReference>
<dbReference type="Proteomes" id="UP000286288">
    <property type="component" value="Unassembled WGS sequence"/>
</dbReference>
<dbReference type="InterPro" id="IPR043129">
    <property type="entry name" value="ATPase_NBD"/>
</dbReference>
<feature type="domain" description="Gcp-like" evidence="1">
    <location>
        <begin position="30"/>
        <end position="226"/>
    </location>
</feature>
<name>A0A1V3NQR7_ENTCA</name>
<keyword evidence="3" id="KW-0808">Transferase</keyword>
<dbReference type="PANTHER" id="PTHR11735">
    <property type="entry name" value="TRNA N6-ADENOSINE THREONYLCARBAMOYLTRANSFERASE"/>
    <property type="match status" value="1"/>
</dbReference>
<dbReference type="EMBL" id="QRMZ01000009">
    <property type="protein sequence ID" value="RHK06535.1"/>
    <property type="molecule type" value="Genomic_DNA"/>
</dbReference>
<dbReference type="InterPro" id="IPR022496">
    <property type="entry name" value="T6A_TsaB"/>
</dbReference>
<dbReference type="SUPFAM" id="SSF53067">
    <property type="entry name" value="Actin-like ATPase domain"/>
    <property type="match status" value="2"/>
</dbReference>
<evidence type="ECO:0000259" key="1">
    <source>
        <dbReference type="Pfam" id="PF00814"/>
    </source>
</evidence>
<organism evidence="3 4">
    <name type="scientific">Enterococcus casseliflavus</name>
    <name type="common">Enterococcus flavescens</name>
    <dbReference type="NCBI Taxonomy" id="37734"/>
    <lineage>
        <taxon>Bacteria</taxon>
        <taxon>Bacillati</taxon>
        <taxon>Bacillota</taxon>
        <taxon>Bacilli</taxon>
        <taxon>Lactobacillales</taxon>
        <taxon>Enterococcaceae</taxon>
        <taxon>Enterococcus</taxon>
    </lineage>
</organism>
<gene>
    <name evidence="3" type="primary">tsaB</name>
    <name evidence="3" type="ORF">DW084_08230</name>
    <name evidence="2" type="ORF">GFU50_11915</name>
</gene>
<dbReference type="NCBIfam" id="TIGR03725">
    <property type="entry name" value="T6A_YeaZ"/>
    <property type="match status" value="1"/>
</dbReference>
<dbReference type="Pfam" id="PF00814">
    <property type="entry name" value="TsaD"/>
    <property type="match status" value="1"/>
</dbReference>
<evidence type="ECO:0000313" key="2">
    <source>
        <dbReference type="EMBL" id="QGN30177.1"/>
    </source>
</evidence>